<evidence type="ECO:0000256" key="1">
    <source>
        <dbReference type="ARBA" id="ARBA00004370"/>
    </source>
</evidence>
<dbReference type="InterPro" id="IPR000184">
    <property type="entry name" value="Bac_surfAg_D15"/>
</dbReference>
<keyword evidence="3" id="KW-0732">Signal</keyword>
<dbReference type="InterPro" id="IPR039910">
    <property type="entry name" value="D15-like"/>
</dbReference>
<keyword evidence="2" id="KW-0812">Transmembrane</keyword>
<dbReference type="GO" id="GO:0019867">
    <property type="term" value="C:outer membrane"/>
    <property type="evidence" value="ECO:0007669"/>
    <property type="project" value="InterPro"/>
</dbReference>
<accession>E4RY02</accession>
<dbReference type="PANTHER" id="PTHR12815:SF47">
    <property type="entry name" value="TRANSLOCATION AND ASSEMBLY MODULE SUBUNIT TAMA"/>
    <property type="match status" value="1"/>
</dbReference>
<dbReference type="eggNOG" id="COG4775">
    <property type="taxonomic scope" value="Bacteria"/>
</dbReference>
<keyword evidence="4" id="KW-0472">Membrane</keyword>
<sequence>MLKPLLHILTLLAGLSLFSCKNNIPPPQNKLLLWKNQFKGQEKVFKEELELIIPFAQRENSKPFSLPITPRVWWYNFGQNNFDSLKTARRWANKKLALERLKSEEGYSLKKAAKWERKMERYETALENKISWFYANIGEPQVYISPEDVQETASRIQKYLFDRGFRDAQVAGDTIRLGKKQRYNVRYQIQEGDLYRIDSLFYVVNHPVMDSLLQADVKNRLLKSGDPLHHQQVEAEKLRLEQLFKNNGFYSFNNRYITYGVTNYEQSEELFKERKEGNLQLQILNPVLGSHKQYYLRDVIFKTFDPNSKNSRPDTTVIRGVKFIRPDHSVPLSLIRNRIFTKPGDLFSNAAIYETQRQISLFNQFSFASSQLKVVDSTHLDLEYFAPVQERFTFGISPGINNIYTDGNSFFGFGVPVSLSMRNVLRKLEIIELGVRGSYEGQPTPIRTSENAIRGSLELGGNLNITLPVLFPFHPKGRRVNLMNPRTTFGIGYNYSEPFWGTRTNFKLTAGNSLQLNKYAILYMNFLDAYLINTSYSNNASGREFYRTLDSLQRIGNNLKVTFDPQFVSSINANYVYNNQDPSKPFSTSTFFRFFIESAGTVLNFTKDKERIGLVEDLFPMSAGPDSVRAYFQFLKFNADYRRSINLSPKSSYAFRVNLGVANPYGKNKAIPYDKSFFVGGSNSIRAWAPRSLGTGSSASDTTAVGNTIPQPGDILLEGSIEYRRNIIRFAGNIQLALFMDAGNVWKWHQINIPERYNKSNFDFGRFYKEIAVGTGFGVRWDLGFFLFRFDWGIKVVDPSREEGDRFVLDKFSLRRRAPYGLNLNFGIGYPF</sequence>
<evidence type="ECO:0000256" key="2">
    <source>
        <dbReference type="ARBA" id="ARBA00022692"/>
    </source>
</evidence>
<proteinExistence type="predicted"/>
<evidence type="ECO:0000256" key="3">
    <source>
        <dbReference type="ARBA" id="ARBA00022729"/>
    </source>
</evidence>
<reference key="1">
    <citation type="submission" date="2010-11" db="EMBL/GenBank/DDBJ databases">
        <title>The complete genome of Leadbetterella byssophila DSM 17132.</title>
        <authorList>
            <consortium name="US DOE Joint Genome Institute (JGI-PGF)"/>
            <person name="Lucas S."/>
            <person name="Copeland A."/>
            <person name="Lapidus A."/>
            <person name="Glavina del Rio T."/>
            <person name="Dalin E."/>
            <person name="Tice H."/>
            <person name="Bruce D."/>
            <person name="Goodwin L."/>
            <person name="Pitluck S."/>
            <person name="Kyrpides N."/>
            <person name="Mavromatis K."/>
            <person name="Ivanova N."/>
            <person name="Teshima H."/>
            <person name="Brettin T."/>
            <person name="Detter J.C."/>
            <person name="Han C."/>
            <person name="Tapia R."/>
            <person name="Land M."/>
            <person name="Hauser L."/>
            <person name="Markowitz V."/>
            <person name="Cheng J.-F."/>
            <person name="Hugenholtz P."/>
            <person name="Woyke T."/>
            <person name="Wu D."/>
            <person name="Tindall B."/>
            <person name="Pomrenke H.G."/>
            <person name="Brambilla E."/>
            <person name="Klenk H.-P."/>
            <person name="Eisen J.A."/>
        </authorList>
    </citation>
    <scope>NUCLEOTIDE SEQUENCE [LARGE SCALE GENOMIC DNA]</scope>
    <source>
        <strain>DSM 17132</strain>
    </source>
</reference>
<feature type="domain" description="Bacterial surface antigen (D15)" evidence="6">
    <location>
        <begin position="485"/>
        <end position="830"/>
    </location>
</feature>
<dbReference type="HOGENOM" id="CLU_010929_0_0_10"/>
<dbReference type="KEGG" id="lby:Lbys_0564"/>
<dbReference type="Gene3D" id="3.10.20.310">
    <property type="entry name" value="membrane protein fhac"/>
    <property type="match status" value="1"/>
</dbReference>
<gene>
    <name evidence="7" type="ordered locus">Lbys_0564</name>
</gene>
<evidence type="ECO:0000256" key="5">
    <source>
        <dbReference type="ARBA" id="ARBA00023237"/>
    </source>
</evidence>
<dbReference type="AlphaFoldDB" id="E4RY02"/>
<organism evidence="7 8">
    <name type="scientific">Leadbetterella byssophila (strain DSM 17132 / JCM 16389 / KACC 11308 / NBRC 106382 / 4M15)</name>
    <dbReference type="NCBI Taxonomy" id="649349"/>
    <lineage>
        <taxon>Bacteria</taxon>
        <taxon>Pseudomonadati</taxon>
        <taxon>Bacteroidota</taxon>
        <taxon>Cytophagia</taxon>
        <taxon>Cytophagales</taxon>
        <taxon>Leadbetterellaceae</taxon>
        <taxon>Leadbetterella</taxon>
    </lineage>
</organism>
<keyword evidence="8" id="KW-1185">Reference proteome</keyword>
<dbReference type="EMBL" id="CP002305">
    <property type="protein sequence ID" value="ADQ16330.1"/>
    <property type="molecule type" value="Genomic_DNA"/>
</dbReference>
<evidence type="ECO:0000313" key="8">
    <source>
        <dbReference type="Proteomes" id="UP000007435"/>
    </source>
</evidence>
<dbReference type="STRING" id="649349.Lbys_0564"/>
<evidence type="ECO:0000259" key="6">
    <source>
        <dbReference type="Pfam" id="PF01103"/>
    </source>
</evidence>
<dbReference type="Gene3D" id="2.40.160.50">
    <property type="entry name" value="membrane protein fhac: a member of the omp85/tpsb transporter family"/>
    <property type="match status" value="1"/>
</dbReference>
<dbReference type="Pfam" id="PF01103">
    <property type="entry name" value="Omp85"/>
    <property type="match status" value="1"/>
</dbReference>
<evidence type="ECO:0000256" key="4">
    <source>
        <dbReference type="ARBA" id="ARBA00023136"/>
    </source>
</evidence>
<dbReference type="PROSITE" id="PS51257">
    <property type="entry name" value="PROKAR_LIPOPROTEIN"/>
    <property type="match status" value="1"/>
</dbReference>
<dbReference type="Proteomes" id="UP000007435">
    <property type="component" value="Chromosome"/>
</dbReference>
<keyword evidence="5" id="KW-0998">Cell outer membrane</keyword>
<comment type="subcellular location">
    <subcellularLocation>
        <location evidence="1">Membrane</location>
    </subcellularLocation>
</comment>
<reference evidence="7 8" key="2">
    <citation type="journal article" date="2011" name="Stand. Genomic Sci.">
        <title>Complete genome sequence of Leadbetterella byssophila type strain (4M15).</title>
        <authorList>
            <person name="Abt B."/>
            <person name="Teshima H."/>
            <person name="Lucas S."/>
            <person name="Lapidus A."/>
            <person name="Del Rio T.G."/>
            <person name="Nolan M."/>
            <person name="Tice H."/>
            <person name="Cheng J.F."/>
            <person name="Pitluck S."/>
            <person name="Liolios K."/>
            <person name="Pagani I."/>
            <person name="Ivanova N."/>
            <person name="Mavromatis K."/>
            <person name="Pati A."/>
            <person name="Tapia R."/>
            <person name="Han C."/>
            <person name="Goodwin L."/>
            <person name="Chen A."/>
            <person name="Palaniappan K."/>
            <person name="Land M."/>
            <person name="Hauser L."/>
            <person name="Chang Y.J."/>
            <person name="Jeffries C.D."/>
            <person name="Rohde M."/>
            <person name="Goker M."/>
            <person name="Tindall B.J."/>
            <person name="Detter J.C."/>
            <person name="Woyke T."/>
            <person name="Bristow J."/>
            <person name="Eisen J.A."/>
            <person name="Markowitz V."/>
            <person name="Hugenholtz P."/>
            <person name="Klenk H.P."/>
            <person name="Kyrpides N.C."/>
        </authorList>
    </citation>
    <scope>NUCLEOTIDE SEQUENCE [LARGE SCALE GENOMIC DNA]</scope>
    <source>
        <strain evidence="8">DSM 17132 / JCM 16389 / KACC 11308 / NBRC 106382 / 4M15</strain>
    </source>
</reference>
<evidence type="ECO:0000313" key="7">
    <source>
        <dbReference type="EMBL" id="ADQ16330.1"/>
    </source>
</evidence>
<dbReference type="PANTHER" id="PTHR12815">
    <property type="entry name" value="SORTING AND ASSEMBLY MACHINERY SAMM50 PROTEIN FAMILY MEMBER"/>
    <property type="match status" value="1"/>
</dbReference>
<name>E4RY02_LEAB4</name>
<protein>
    <submittedName>
        <fullName evidence="7">Surface antigen (D15)</fullName>
    </submittedName>
</protein>